<evidence type="ECO:0008006" key="3">
    <source>
        <dbReference type="Google" id="ProtNLM"/>
    </source>
</evidence>
<name>A0A1I5CBM9_CHROL</name>
<dbReference type="RefSeq" id="WP_167375331.1">
    <property type="nucleotide sequence ID" value="NZ_FOVD01000009.1"/>
</dbReference>
<dbReference type="NCBIfam" id="NF047798">
    <property type="entry name" value="leader_Chryseo"/>
    <property type="match status" value="1"/>
</dbReference>
<evidence type="ECO:0000313" key="2">
    <source>
        <dbReference type="Proteomes" id="UP000198769"/>
    </source>
</evidence>
<reference evidence="2" key="1">
    <citation type="submission" date="2016-10" db="EMBL/GenBank/DDBJ databases">
        <authorList>
            <person name="Varghese N."/>
            <person name="Submissions S."/>
        </authorList>
    </citation>
    <scope>NUCLEOTIDE SEQUENCE [LARGE SCALE GENOMIC DNA]</scope>
    <source>
        <strain evidence="2">DSM 25575</strain>
    </source>
</reference>
<keyword evidence="2" id="KW-1185">Reference proteome</keyword>
<proteinExistence type="predicted"/>
<dbReference type="AlphaFoldDB" id="A0A1I5CBM9"/>
<organism evidence="1 2">
    <name type="scientific">Chryseobacterium oleae</name>
    <dbReference type="NCBI Taxonomy" id="491207"/>
    <lineage>
        <taxon>Bacteria</taxon>
        <taxon>Pseudomonadati</taxon>
        <taxon>Bacteroidota</taxon>
        <taxon>Flavobacteriia</taxon>
        <taxon>Flavobacteriales</taxon>
        <taxon>Weeksellaceae</taxon>
        <taxon>Chryseobacterium group</taxon>
        <taxon>Chryseobacterium</taxon>
    </lineage>
</organism>
<dbReference type="InterPro" id="IPR058074">
    <property type="entry name" value="Bacteriocin-like"/>
</dbReference>
<accession>A0A1I5CBM9</accession>
<dbReference type="EMBL" id="FOVD01000009">
    <property type="protein sequence ID" value="SFN84425.1"/>
    <property type="molecule type" value="Genomic_DNA"/>
</dbReference>
<gene>
    <name evidence="1" type="ORF">SAMN05421594_4435</name>
</gene>
<evidence type="ECO:0000313" key="1">
    <source>
        <dbReference type="EMBL" id="SFN84425.1"/>
    </source>
</evidence>
<protein>
    <recommendedName>
        <fullName evidence="3">Bacteriocin-type signal sequence-containing protein</fullName>
    </recommendedName>
</protein>
<dbReference type="Proteomes" id="UP000198769">
    <property type="component" value="Unassembled WGS sequence"/>
</dbReference>
<sequence>MKNLKKISRENLKQVKGGLVKLENCVVLYGCPANTKTCYWKSAGGGGDVVCS</sequence>